<evidence type="ECO:0000313" key="2">
    <source>
        <dbReference type="EMBL" id="SJL01167.1"/>
    </source>
</evidence>
<feature type="compositionally biased region" description="Basic and acidic residues" evidence="1">
    <location>
        <begin position="1"/>
        <end position="12"/>
    </location>
</feature>
<feature type="region of interest" description="Disordered" evidence="1">
    <location>
        <begin position="1"/>
        <end position="25"/>
    </location>
</feature>
<reference evidence="3" key="1">
    <citation type="journal article" date="2017" name="Nat. Ecol. Evol.">
        <title>Genome expansion and lineage-specific genetic innovations in the forest pathogenic fungi Armillaria.</title>
        <authorList>
            <person name="Sipos G."/>
            <person name="Prasanna A.N."/>
            <person name="Walter M.C."/>
            <person name="O'Connor E."/>
            <person name="Balint B."/>
            <person name="Krizsan K."/>
            <person name="Kiss B."/>
            <person name="Hess J."/>
            <person name="Varga T."/>
            <person name="Slot J."/>
            <person name="Riley R."/>
            <person name="Boka B."/>
            <person name="Rigling D."/>
            <person name="Barry K."/>
            <person name="Lee J."/>
            <person name="Mihaltcheva S."/>
            <person name="LaButti K."/>
            <person name="Lipzen A."/>
            <person name="Waldron R."/>
            <person name="Moloney N.M."/>
            <person name="Sperisen C."/>
            <person name="Kredics L."/>
            <person name="Vagvoelgyi C."/>
            <person name="Patrignani A."/>
            <person name="Fitzpatrick D."/>
            <person name="Nagy I."/>
            <person name="Doyle S."/>
            <person name="Anderson J.B."/>
            <person name="Grigoriev I.V."/>
            <person name="Gueldener U."/>
            <person name="Muensterkoetter M."/>
            <person name="Nagy L.G."/>
        </authorList>
    </citation>
    <scope>NUCLEOTIDE SEQUENCE [LARGE SCALE GENOMIC DNA]</scope>
    <source>
        <strain evidence="3">C18/9</strain>
    </source>
</reference>
<name>A0A284QXH7_ARMOS</name>
<keyword evidence="3" id="KW-1185">Reference proteome</keyword>
<proteinExistence type="predicted"/>
<protein>
    <submittedName>
        <fullName evidence="2">Uncharacterized protein</fullName>
    </submittedName>
</protein>
<organism evidence="2 3">
    <name type="scientific">Armillaria ostoyae</name>
    <name type="common">Armillaria root rot fungus</name>
    <dbReference type="NCBI Taxonomy" id="47428"/>
    <lineage>
        <taxon>Eukaryota</taxon>
        <taxon>Fungi</taxon>
        <taxon>Dikarya</taxon>
        <taxon>Basidiomycota</taxon>
        <taxon>Agaricomycotina</taxon>
        <taxon>Agaricomycetes</taxon>
        <taxon>Agaricomycetidae</taxon>
        <taxon>Agaricales</taxon>
        <taxon>Marasmiineae</taxon>
        <taxon>Physalacriaceae</taxon>
        <taxon>Armillaria</taxon>
    </lineage>
</organism>
<accession>A0A284QXH7</accession>
<dbReference type="AlphaFoldDB" id="A0A284QXH7"/>
<sequence>MARSQFAKEKITVPHPETYRPGSGSIDLKSGIDADLLIKKQEASLWVEPGMNQTNYWLLNSIPDGYPSCTEASLQLEEVPEVSLLTVSIPWDSESDCADAHPPCDSG</sequence>
<evidence type="ECO:0000256" key="1">
    <source>
        <dbReference type="SAM" id="MobiDB-lite"/>
    </source>
</evidence>
<dbReference type="Proteomes" id="UP000219338">
    <property type="component" value="Unassembled WGS sequence"/>
</dbReference>
<dbReference type="EMBL" id="FUEG01000003">
    <property type="protein sequence ID" value="SJL01167.1"/>
    <property type="molecule type" value="Genomic_DNA"/>
</dbReference>
<evidence type="ECO:0000313" key="3">
    <source>
        <dbReference type="Proteomes" id="UP000219338"/>
    </source>
</evidence>
<gene>
    <name evidence="2" type="ORF">ARMOST_04485</name>
</gene>